<dbReference type="Proteomes" id="UP000061660">
    <property type="component" value="Chromosome"/>
</dbReference>
<gene>
    <name evidence="1" type="ORF">IJ22_18560</name>
</gene>
<evidence type="ECO:0000313" key="1">
    <source>
        <dbReference type="EMBL" id="ALS22230.1"/>
    </source>
</evidence>
<proteinExistence type="predicted"/>
<sequence length="680" mass="78749">MEFKQLKTMLQENFAQMSKDATHLFEVNLDKDELWNLYLDSFPEGTNPYFRERREYDCTCCKQFIRNIGNAVVIRNNKIKTVWDFETGDTKYQPVLNALSQFVKSHAVSDVYISEFKKIGTDKNFEQAAEKVKEWNHFYLELPDRFVNKSSKSDAEVKGSFRDTRNVFKRSLDEITEESLLTVLELISQNSLYKGEEWKGALTEFLKYKKEYNKLKDTTEKENYTWEQSVGVGGAIGRIRNHSIGTLLINLSEDMDLDEAVRKYEVIVAPTNYKRPKAIYTKKMLEDAKKTIEELGYMESLSRRHATLDDISVNNILFSNKDSAKRIQDADDVFSQMKKEVAVNPKNFSKVEEVTIETFISNILPTAKEIEVLLENKHSVNMVSLIAPENKDSKTMFKWNNGFSWAYSGNITDSFMKENVKAAGGKVDGVLRFSIQWNDSEYDGNDLDAHCIEPSGYEIYYSDKISYATDGRLDVDIINPVRNKPAVENITWDNKDKMQEGTYKFFVNNFSNRGGRSGFRAEIEFDGQIYSFDYSKEVRHKENIVVAEVTLKNREFSIKEKLPYNVSSREVWSLKTNQFVPVSVVCYSPNYWDEQQGIGHRHYFFMLKDCVNPEAPNGFYNEFLKEELMQHKRVFEALGSKMKVADSEDQLSGLGFSSTKRNDLLVKVKGQTERVIKVKF</sequence>
<evidence type="ECO:0000313" key="2">
    <source>
        <dbReference type="Proteomes" id="UP000061660"/>
    </source>
</evidence>
<dbReference type="KEGG" id="pnp:IJ22_18560"/>
<dbReference type="EMBL" id="CP013652">
    <property type="protein sequence ID" value="ALS22230.1"/>
    <property type="molecule type" value="Genomic_DNA"/>
</dbReference>
<protein>
    <submittedName>
        <fullName evidence="1">Uncharacterized protein</fullName>
    </submittedName>
</protein>
<keyword evidence="2" id="KW-1185">Reference proteome</keyword>
<name>A0A0U2VNC2_9BACL</name>
<dbReference type="STRING" id="162209.IJ22_18560"/>
<dbReference type="OrthoDB" id="1090891at2"/>
<dbReference type="RefSeq" id="WP_062408547.1">
    <property type="nucleotide sequence ID" value="NZ_CP013652.1"/>
</dbReference>
<organism evidence="1 2">
    <name type="scientific">Paenibacillus naphthalenovorans</name>
    <dbReference type="NCBI Taxonomy" id="162209"/>
    <lineage>
        <taxon>Bacteria</taxon>
        <taxon>Bacillati</taxon>
        <taxon>Bacillota</taxon>
        <taxon>Bacilli</taxon>
        <taxon>Bacillales</taxon>
        <taxon>Paenibacillaceae</taxon>
        <taxon>Paenibacillus</taxon>
    </lineage>
</organism>
<reference evidence="1 2" key="2">
    <citation type="journal article" date="2016" name="Genome Announc.">
        <title>Complete Genome Sequences of Two Interactive Moderate Thermophiles, Paenibacillus napthalenovorans 32O-Y and Paenibacillus sp. 32O-W.</title>
        <authorList>
            <person name="Butler R.R.III."/>
            <person name="Wang J."/>
            <person name="Stark B.C."/>
            <person name="Pombert J.F."/>
        </authorList>
    </citation>
    <scope>NUCLEOTIDE SEQUENCE [LARGE SCALE GENOMIC DNA]</scope>
    <source>
        <strain evidence="1 2">32O-Y</strain>
    </source>
</reference>
<dbReference type="PATRIC" id="fig|162209.4.peg.1967"/>
<dbReference type="AlphaFoldDB" id="A0A0U2VNC2"/>
<accession>A0A0U2VNC2</accession>
<reference evidence="2" key="1">
    <citation type="submission" date="2015-12" db="EMBL/GenBank/DDBJ databases">
        <title>Complete genome sequences of two moderately thermophilic Paenibacillus species.</title>
        <authorList>
            <person name="Butler R.III."/>
            <person name="Wang J."/>
            <person name="Stark B.C."/>
            <person name="Pombert J.-F."/>
        </authorList>
    </citation>
    <scope>NUCLEOTIDE SEQUENCE [LARGE SCALE GENOMIC DNA]</scope>
    <source>
        <strain evidence="2">32O-Y</strain>
    </source>
</reference>